<accession>A0A4C1TH03</accession>
<reference evidence="1 2" key="1">
    <citation type="journal article" date="2019" name="Commun. Biol.">
        <title>The bagworm genome reveals a unique fibroin gene that provides high tensile strength.</title>
        <authorList>
            <person name="Kono N."/>
            <person name="Nakamura H."/>
            <person name="Ohtoshi R."/>
            <person name="Tomita M."/>
            <person name="Numata K."/>
            <person name="Arakawa K."/>
        </authorList>
    </citation>
    <scope>NUCLEOTIDE SEQUENCE [LARGE SCALE GENOMIC DNA]</scope>
</reference>
<sequence length="124" mass="14002">MDETTFTLSLHNRFTINWQRVNCRRLSEKKQDMNRCVCLSLSLSLSRSVSLALRRLTVLEWKDACLSLFMSVSRCLGGLTMPASGRDACLTLSFPGAHERSVTQFLEVSSGKPIYKTLSRQNPT</sequence>
<organism evidence="1 2">
    <name type="scientific">Eumeta variegata</name>
    <name type="common">Bagworm moth</name>
    <name type="synonym">Eumeta japonica</name>
    <dbReference type="NCBI Taxonomy" id="151549"/>
    <lineage>
        <taxon>Eukaryota</taxon>
        <taxon>Metazoa</taxon>
        <taxon>Ecdysozoa</taxon>
        <taxon>Arthropoda</taxon>
        <taxon>Hexapoda</taxon>
        <taxon>Insecta</taxon>
        <taxon>Pterygota</taxon>
        <taxon>Neoptera</taxon>
        <taxon>Endopterygota</taxon>
        <taxon>Lepidoptera</taxon>
        <taxon>Glossata</taxon>
        <taxon>Ditrysia</taxon>
        <taxon>Tineoidea</taxon>
        <taxon>Psychidae</taxon>
        <taxon>Oiketicinae</taxon>
        <taxon>Eumeta</taxon>
    </lineage>
</organism>
<dbReference type="EMBL" id="BGZK01005295">
    <property type="protein sequence ID" value="GBP13405.1"/>
    <property type="molecule type" value="Genomic_DNA"/>
</dbReference>
<evidence type="ECO:0000313" key="1">
    <source>
        <dbReference type="EMBL" id="GBP13405.1"/>
    </source>
</evidence>
<gene>
    <name evidence="1" type="ORF">EVAR_101401_1</name>
</gene>
<proteinExistence type="predicted"/>
<comment type="caution">
    <text evidence="1">The sequence shown here is derived from an EMBL/GenBank/DDBJ whole genome shotgun (WGS) entry which is preliminary data.</text>
</comment>
<evidence type="ECO:0000313" key="2">
    <source>
        <dbReference type="Proteomes" id="UP000299102"/>
    </source>
</evidence>
<keyword evidence="2" id="KW-1185">Reference proteome</keyword>
<dbReference type="AlphaFoldDB" id="A0A4C1TH03"/>
<name>A0A4C1TH03_EUMVA</name>
<protein>
    <submittedName>
        <fullName evidence="1">Uncharacterized protein</fullName>
    </submittedName>
</protein>
<dbReference type="Proteomes" id="UP000299102">
    <property type="component" value="Unassembled WGS sequence"/>
</dbReference>